<organism evidence="2 3">
    <name type="scientific">Lolium multiflorum</name>
    <name type="common">Italian ryegrass</name>
    <name type="synonym">Lolium perenne subsp. multiflorum</name>
    <dbReference type="NCBI Taxonomy" id="4521"/>
    <lineage>
        <taxon>Eukaryota</taxon>
        <taxon>Viridiplantae</taxon>
        <taxon>Streptophyta</taxon>
        <taxon>Embryophyta</taxon>
        <taxon>Tracheophyta</taxon>
        <taxon>Spermatophyta</taxon>
        <taxon>Magnoliopsida</taxon>
        <taxon>Liliopsida</taxon>
        <taxon>Poales</taxon>
        <taxon>Poaceae</taxon>
        <taxon>BOP clade</taxon>
        <taxon>Pooideae</taxon>
        <taxon>Poodae</taxon>
        <taxon>Poeae</taxon>
        <taxon>Poeae Chloroplast Group 2 (Poeae type)</taxon>
        <taxon>Loliodinae</taxon>
        <taxon>Loliinae</taxon>
        <taxon>Lolium</taxon>
    </lineage>
</organism>
<dbReference type="AlphaFoldDB" id="A0AAD8WU67"/>
<dbReference type="InterPro" id="IPR019734">
    <property type="entry name" value="TPR_rpt"/>
</dbReference>
<dbReference type="Gene3D" id="1.25.40.10">
    <property type="entry name" value="Tetratricopeptide repeat domain"/>
    <property type="match status" value="1"/>
</dbReference>
<protein>
    <submittedName>
        <fullName evidence="2">Uncharacterized protein</fullName>
    </submittedName>
</protein>
<dbReference type="EMBL" id="JAUUTY010000002">
    <property type="protein sequence ID" value="KAK1681062.1"/>
    <property type="molecule type" value="Genomic_DNA"/>
</dbReference>
<reference evidence="2" key="1">
    <citation type="submission" date="2023-07" db="EMBL/GenBank/DDBJ databases">
        <title>A chromosome-level genome assembly of Lolium multiflorum.</title>
        <authorList>
            <person name="Chen Y."/>
            <person name="Copetti D."/>
            <person name="Kolliker R."/>
            <person name="Studer B."/>
        </authorList>
    </citation>
    <scope>NUCLEOTIDE SEQUENCE</scope>
    <source>
        <strain evidence="2">02402/16</strain>
        <tissue evidence="2">Leaf</tissue>
    </source>
</reference>
<proteinExistence type="predicted"/>
<dbReference type="PROSITE" id="PS50005">
    <property type="entry name" value="TPR"/>
    <property type="match status" value="1"/>
</dbReference>
<keyword evidence="3" id="KW-1185">Reference proteome</keyword>
<evidence type="ECO:0000313" key="3">
    <source>
        <dbReference type="Proteomes" id="UP001231189"/>
    </source>
</evidence>
<gene>
    <name evidence="2" type="ORF">QYE76_041910</name>
</gene>
<comment type="caution">
    <text evidence="2">The sequence shown here is derived from an EMBL/GenBank/DDBJ whole genome shotgun (WGS) entry which is preliminary data.</text>
</comment>
<evidence type="ECO:0000256" key="1">
    <source>
        <dbReference type="PROSITE-ProRule" id="PRU00339"/>
    </source>
</evidence>
<dbReference type="Proteomes" id="UP001231189">
    <property type="component" value="Unassembled WGS sequence"/>
</dbReference>
<feature type="repeat" description="TPR" evidence="1">
    <location>
        <begin position="41"/>
        <end position="74"/>
    </location>
</feature>
<sequence length="154" mass="17070">MAITLPSIMASYTEGNGEEWGVWEEVGDGEKEGGQQEEEAAQEHFDNGSKAFNDGHYDSAVDFLRQSLEISPRNIQICFPFEFPKSGDAKAISLFRSRIQNLERTNVAFLADNGDDASVTEVGLEGSSLAKDIQFFTNILLSVLEEKLEDLEQT</sequence>
<name>A0AAD8WU67_LOLMU</name>
<dbReference type="InterPro" id="IPR011990">
    <property type="entry name" value="TPR-like_helical_dom_sf"/>
</dbReference>
<evidence type="ECO:0000313" key="2">
    <source>
        <dbReference type="EMBL" id="KAK1681062.1"/>
    </source>
</evidence>
<keyword evidence="1" id="KW-0802">TPR repeat</keyword>
<accession>A0AAD8WU67</accession>